<name>A0A0F9KLS6_9ZZZZ</name>
<feature type="transmembrane region" description="Helical" evidence="6">
    <location>
        <begin position="17"/>
        <end position="42"/>
    </location>
</feature>
<protein>
    <recommendedName>
        <fullName evidence="8">Cation/H+ exchanger domain-containing protein</fullName>
    </recommendedName>
</protein>
<sequence length="380" mass="39288">MTDVATQSVRDGRRAGFAMLVGLALGMVAANSPLADIYAIVHHLPLRVGAGTWAIESPLIEWINQGLLTVFFFLIGLHTNHELTRGALSEPGAAMLPASAALGGMIVPAAIYFGLNAGDTVALRGWAIPIATDIVLVLGVLSLFSGRVDPAVIAFATAAAIFDDLGAVAIIALFYGELHQLWPLWMVAGGLAGLILLNRTRWPSLVPYLAFGCILWAGFVLSGVEGAIAGAIVGFSLPLSSLPSKTVAAAERRISPFALLLVVPLFTFFNGGVVLDFVPADPQARSVAIGIAMALIVGKPLGILAGTLLALRLGIGTLPHGTSMRDAIGVALLAGIGFTMSLFIIGADFDVTPIARTAKLAVVSSSAVAALLGLIAFKIR</sequence>
<keyword evidence="3 6" id="KW-0812">Transmembrane</keyword>
<evidence type="ECO:0000256" key="4">
    <source>
        <dbReference type="ARBA" id="ARBA00022989"/>
    </source>
</evidence>
<keyword evidence="2" id="KW-1003">Cell membrane</keyword>
<organism evidence="7">
    <name type="scientific">marine sediment metagenome</name>
    <dbReference type="NCBI Taxonomy" id="412755"/>
    <lineage>
        <taxon>unclassified sequences</taxon>
        <taxon>metagenomes</taxon>
        <taxon>ecological metagenomes</taxon>
    </lineage>
</organism>
<dbReference type="GO" id="GO:0005886">
    <property type="term" value="C:plasma membrane"/>
    <property type="evidence" value="ECO:0007669"/>
    <property type="project" value="UniProtKB-SubCell"/>
</dbReference>
<dbReference type="InterPro" id="IPR023171">
    <property type="entry name" value="Na/H_antiporter_dom_sf"/>
</dbReference>
<feature type="transmembrane region" description="Helical" evidence="6">
    <location>
        <begin position="126"/>
        <end position="144"/>
    </location>
</feature>
<dbReference type="InterPro" id="IPR004670">
    <property type="entry name" value="NhaA"/>
</dbReference>
<feature type="transmembrane region" description="Helical" evidence="6">
    <location>
        <begin position="358"/>
        <end position="377"/>
    </location>
</feature>
<comment type="subcellular location">
    <subcellularLocation>
        <location evidence="1">Cell inner membrane</location>
        <topology evidence="1">Multi-pass membrane protein</topology>
    </subcellularLocation>
</comment>
<feature type="transmembrane region" description="Helical" evidence="6">
    <location>
        <begin position="181"/>
        <end position="198"/>
    </location>
</feature>
<reference evidence="7" key="1">
    <citation type="journal article" date="2015" name="Nature">
        <title>Complex archaea that bridge the gap between prokaryotes and eukaryotes.</title>
        <authorList>
            <person name="Spang A."/>
            <person name="Saw J.H."/>
            <person name="Jorgensen S.L."/>
            <person name="Zaremba-Niedzwiedzka K."/>
            <person name="Martijn J."/>
            <person name="Lind A.E."/>
            <person name="van Eijk R."/>
            <person name="Schleper C."/>
            <person name="Guy L."/>
            <person name="Ettema T.J."/>
        </authorList>
    </citation>
    <scope>NUCLEOTIDE SEQUENCE</scope>
</reference>
<dbReference type="PANTHER" id="PTHR30341:SF0">
    <property type="entry name" value="NA(+)_H(+) ANTIPORTER NHAA"/>
    <property type="match status" value="1"/>
</dbReference>
<dbReference type="GO" id="GO:0015385">
    <property type="term" value="F:sodium:proton antiporter activity"/>
    <property type="evidence" value="ECO:0007669"/>
    <property type="project" value="TreeGrafter"/>
</dbReference>
<feature type="transmembrane region" description="Helical" evidence="6">
    <location>
        <begin position="151"/>
        <end position="175"/>
    </location>
</feature>
<evidence type="ECO:0000256" key="3">
    <source>
        <dbReference type="ARBA" id="ARBA00022692"/>
    </source>
</evidence>
<dbReference type="Gene3D" id="1.20.1530.10">
    <property type="entry name" value="Na+/H+ antiporter like domain"/>
    <property type="match status" value="1"/>
</dbReference>
<dbReference type="HAMAP" id="MF_01844">
    <property type="entry name" value="NhaA"/>
    <property type="match status" value="1"/>
</dbReference>
<dbReference type="PANTHER" id="PTHR30341">
    <property type="entry name" value="SODIUM ION/PROTON ANTIPORTER NHAA-RELATED"/>
    <property type="match status" value="1"/>
</dbReference>
<evidence type="ECO:0000313" key="7">
    <source>
        <dbReference type="EMBL" id="KKM83119.1"/>
    </source>
</evidence>
<proteinExistence type="inferred from homology"/>
<feature type="transmembrane region" description="Helical" evidence="6">
    <location>
        <begin position="327"/>
        <end position="346"/>
    </location>
</feature>
<feature type="transmembrane region" description="Helical" evidence="6">
    <location>
        <begin position="92"/>
        <end position="114"/>
    </location>
</feature>
<evidence type="ECO:0000256" key="2">
    <source>
        <dbReference type="ARBA" id="ARBA00022475"/>
    </source>
</evidence>
<keyword evidence="5 6" id="KW-0472">Membrane</keyword>
<evidence type="ECO:0008006" key="8">
    <source>
        <dbReference type="Google" id="ProtNLM"/>
    </source>
</evidence>
<accession>A0A0F9KLS6</accession>
<evidence type="ECO:0000256" key="5">
    <source>
        <dbReference type="ARBA" id="ARBA00023136"/>
    </source>
</evidence>
<dbReference type="Pfam" id="PF06965">
    <property type="entry name" value="Na_H_antiport_1"/>
    <property type="match status" value="1"/>
</dbReference>
<keyword evidence="4 6" id="KW-1133">Transmembrane helix</keyword>
<dbReference type="GO" id="GO:0006885">
    <property type="term" value="P:regulation of pH"/>
    <property type="evidence" value="ECO:0007669"/>
    <property type="project" value="InterPro"/>
</dbReference>
<dbReference type="NCBIfam" id="TIGR00773">
    <property type="entry name" value="NhaA"/>
    <property type="match status" value="1"/>
</dbReference>
<feature type="transmembrane region" description="Helical" evidence="6">
    <location>
        <begin position="256"/>
        <end position="275"/>
    </location>
</feature>
<dbReference type="EMBL" id="LAZR01007761">
    <property type="protein sequence ID" value="KKM83119.1"/>
    <property type="molecule type" value="Genomic_DNA"/>
</dbReference>
<dbReference type="AlphaFoldDB" id="A0A0F9KLS6"/>
<evidence type="ECO:0000256" key="6">
    <source>
        <dbReference type="SAM" id="Phobius"/>
    </source>
</evidence>
<gene>
    <name evidence="7" type="ORF">LCGC14_1312630</name>
</gene>
<feature type="transmembrane region" description="Helical" evidence="6">
    <location>
        <begin position="287"/>
        <end position="315"/>
    </location>
</feature>
<comment type="caution">
    <text evidence="7">The sequence shown here is derived from an EMBL/GenBank/DDBJ whole genome shotgun (WGS) entry which is preliminary data.</text>
</comment>
<evidence type="ECO:0000256" key="1">
    <source>
        <dbReference type="ARBA" id="ARBA00004429"/>
    </source>
</evidence>